<dbReference type="InterPro" id="IPR025975">
    <property type="entry name" value="Polysacc_lyase"/>
</dbReference>
<proteinExistence type="predicted"/>
<dbReference type="RefSeq" id="WP_303299916.1">
    <property type="nucleotide sequence ID" value="NZ_BAABDA010000042.1"/>
</dbReference>
<sequence>MKLTIIKLFILFSGSVLQSQTILEADGSGKAGILINSILDPDRGRALESPGIKKGDCDNHSNAKDPHITEIFDNELNKYVFKFSIHLNEDNDRCKKFDRQRNEIKTYRASPDSLKGTKGETVEYIWKFKLDTNFKPSKNFTHIHQLKSVDEQPKSKPIITLTPRKGNPDQLELRYSNGPEKGVILKKVDLDLFRGKWVKVTETVTYDTKGSYKIDIIDIKTEKNILNFKSENLILWQNGASFIRPKWGIYRSLKTAKDLRDEDLFFADFSIIEK</sequence>
<dbReference type="Pfam" id="PF14099">
    <property type="entry name" value="Polysacc_lyase"/>
    <property type="match status" value="1"/>
</dbReference>
<organism evidence="1 2">
    <name type="scientific">Flavivirga jejuensis</name>
    <dbReference type="NCBI Taxonomy" id="870487"/>
    <lineage>
        <taxon>Bacteria</taxon>
        <taxon>Pseudomonadati</taxon>
        <taxon>Bacteroidota</taxon>
        <taxon>Flavobacteriia</taxon>
        <taxon>Flavobacteriales</taxon>
        <taxon>Flavobacteriaceae</taxon>
        <taxon>Flavivirga</taxon>
    </lineage>
</organism>
<gene>
    <name evidence="1" type="ORF">Q4Q40_01570</name>
</gene>
<accession>A0ABT8WIA3</accession>
<dbReference type="EMBL" id="JAUOEL010000001">
    <property type="protein sequence ID" value="MDO5972858.1"/>
    <property type="molecule type" value="Genomic_DNA"/>
</dbReference>
<dbReference type="Proteomes" id="UP001176806">
    <property type="component" value="Unassembled WGS sequence"/>
</dbReference>
<comment type="caution">
    <text evidence="1">The sequence shown here is derived from an EMBL/GenBank/DDBJ whole genome shotgun (WGS) entry which is preliminary data.</text>
</comment>
<protein>
    <submittedName>
        <fullName evidence="1">Fibronectin type III</fullName>
    </submittedName>
</protein>
<name>A0ABT8WIA3_9FLAO</name>
<reference evidence="1" key="1">
    <citation type="submission" date="2023-07" db="EMBL/GenBank/DDBJ databases">
        <title>Two novel species in the genus Flavivirga.</title>
        <authorList>
            <person name="Kwon K."/>
        </authorList>
    </citation>
    <scope>NUCLEOTIDE SEQUENCE</scope>
    <source>
        <strain evidence="1">KACC 14158</strain>
    </source>
</reference>
<dbReference type="Gene3D" id="2.60.120.200">
    <property type="match status" value="1"/>
</dbReference>
<evidence type="ECO:0000313" key="1">
    <source>
        <dbReference type="EMBL" id="MDO5972858.1"/>
    </source>
</evidence>
<evidence type="ECO:0000313" key="2">
    <source>
        <dbReference type="Proteomes" id="UP001176806"/>
    </source>
</evidence>
<keyword evidence="2" id="KW-1185">Reference proteome</keyword>